<evidence type="ECO:0000259" key="5">
    <source>
        <dbReference type="Pfam" id="PF22780"/>
    </source>
</evidence>
<keyword evidence="3" id="KW-0274">FAD</keyword>
<dbReference type="InterPro" id="IPR023166">
    <property type="entry name" value="BaiN-like_dom_sf"/>
</dbReference>
<dbReference type="EMBL" id="CP159510">
    <property type="protein sequence ID" value="XCJ16147.1"/>
    <property type="molecule type" value="Genomic_DNA"/>
</dbReference>
<protein>
    <submittedName>
        <fullName evidence="6">NAD(P)/FAD-dependent oxidoreductase</fullName>
        <ecNumber evidence="6">1.14.13.-</ecNumber>
    </submittedName>
</protein>
<evidence type="ECO:0000259" key="4">
    <source>
        <dbReference type="Pfam" id="PF03486"/>
    </source>
</evidence>
<evidence type="ECO:0000313" key="6">
    <source>
        <dbReference type="EMBL" id="XCJ16147.1"/>
    </source>
</evidence>
<dbReference type="GO" id="GO:0016491">
    <property type="term" value="F:oxidoreductase activity"/>
    <property type="evidence" value="ECO:0007669"/>
    <property type="project" value="UniProtKB-KW"/>
</dbReference>
<name>A0AAU8ID30_9BACL</name>
<gene>
    <name evidence="6" type="ORF">ABNN70_10650</name>
</gene>
<dbReference type="PRINTS" id="PR00411">
    <property type="entry name" value="PNDRDTASEI"/>
</dbReference>
<sequence length="425" mass="46136">MVEHFDVLVAGGGPAGLMASIAAAENGSKVCLLDKGDRLGRKLGISGGGRCNVTNAMSIDELIRHVPGNGRFLYSALASFSNRDIIRFFEDLGIRLKEEDHGRVFPVSDSAQSVVQALVRKVRSLSVTIKTCEPVQAVLFGKKVRGVKTVSGRKISASCVVVAVGGKSVSRTGSTGDGYAWAKAAGHTITDLYPTEVPLTSTESFIQSRRLQGLSLRDCAVTLLSPKGKPIQTHRWDMLFTHFGLSGPAILRLSQFVVKALKKYRVPEIIVTIDTFPDVQENELFHKLIRLSRDTPGRALKKVWKGLVPERYLFYLCERSGLSEEMTGHNLKSESVRILVKYLKAFPVHVNGTLPLEKAFITGGGVSLKEINPKTMESKIMPGLYFCGEIMDIHGYTGGYNITAAFATGHAAGKSAALNAETVRS</sequence>
<dbReference type="SUPFAM" id="SSF51905">
    <property type="entry name" value="FAD/NAD(P)-binding domain"/>
    <property type="match status" value="1"/>
</dbReference>
<dbReference type="RefSeq" id="WP_353947762.1">
    <property type="nucleotide sequence ID" value="NZ_CP159510.1"/>
</dbReference>
<keyword evidence="2" id="KW-0285">Flavoprotein</keyword>
<comment type="cofactor">
    <cofactor evidence="1">
        <name>FAD</name>
        <dbReference type="ChEBI" id="CHEBI:57692"/>
    </cofactor>
</comment>
<dbReference type="InterPro" id="IPR057661">
    <property type="entry name" value="RsdA/BaiN/AoA(So)_Rossmann"/>
</dbReference>
<dbReference type="InterPro" id="IPR055178">
    <property type="entry name" value="RsdA/BaiN/AoA(So)-like_dom"/>
</dbReference>
<dbReference type="Pfam" id="PF22780">
    <property type="entry name" value="HI0933_like_1st"/>
    <property type="match status" value="1"/>
</dbReference>
<keyword evidence="6" id="KW-0560">Oxidoreductase</keyword>
<proteinExistence type="predicted"/>
<evidence type="ECO:0000256" key="2">
    <source>
        <dbReference type="ARBA" id="ARBA00022630"/>
    </source>
</evidence>
<dbReference type="EC" id="1.14.13.-" evidence="6"/>
<dbReference type="PRINTS" id="PR00368">
    <property type="entry name" value="FADPNR"/>
</dbReference>
<dbReference type="AlphaFoldDB" id="A0AAU8ID30"/>
<dbReference type="InterPro" id="IPR004792">
    <property type="entry name" value="BaiN-like"/>
</dbReference>
<dbReference type="PANTHER" id="PTHR42887">
    <property type="entry name" value="OS12G0638800 PROTEIN"/>
    <property type="match status" value="1"/>
</dbReference>
<feature type="domain" description="RsdA/BaiN/AoA(So)-like insert" evidence="5">
    <location>
        <begin position="193"/>
        <end position="361"/>
    </location>
</feature>
<dbReference type="InterPro" id="IPR036188">
    <property type="entry name" value="FAD/NAD-bd_sf"/>
</dbReference>
<evidence type="ECO:0000256" key="3">
    <source>
        <dbReference type="ARBA" id="ARBA00022827"/>
    </source>
</evidence>
<dbReference type="Gene3D" id="1.10.8.260">
    <property type="entry name" value="HI0933 insert domain-like"/>
    <property type="match status" value="1"/>
</dbReference>
<evidence type="ECO:0000256" key="1">
    <source>
        <dbReference type="ARBA" id="ARBA00001974"/>
    </source>
</evidence>
<dbReference type="Gene3D" id="2.40.30.10">
    <property type="entry name" value="Translation factors"/>
    <property type="match status" value="1"/>
</dbReference>
<feature type="domain" description="RsdA/BaiN/AoA(So)-like Rossmann fold-like" evidence="4">
    <location>
        <begin position="6"/>
        <end position="414"/>
    </location>
</feature>
<dbReference type="NCBIfam" id="TIGR00275">
    <property type="entry name" value="aminoacetone oxidase family FAD-binding enzyme"/>
    <property type="match status" value="1"/>
</dbReference>
<dbReference type="PANTHER" id="PTHR42887:SF2">
    <property type="entry name" value="OS12G0638800 PROTEIN"/>
    <property type="match status" value="1"/>
</dbReference>
<dbReference type="SUPFAM" id="SSF160996">
    <property type="entry name" value="HI0933 insert domain-like"/>
    <property type="match status" value="1"/>
</dbReference>
<dbReference type="Gene3D" id="3.50.50.60">
    <property type="entry name" value="FAD/NAD(P)-binding domain"/>
    <property type="match status" value="1"/>
</dbReference>
<accession>A0AAU8ID30</accession>
<reference evidence="6" key="1">
    <citation type="submission" date="2024-06" db="EMBL/GenBank/DDBJ databases">
        <authorList>
            <person name="Fan A."/>
            <person name="Zhang F.Y."/>
            <person name="Zhang L."/>
        </authorList>
    </citation>
    <scope>NUCLEOTIDE SEQUENCE</scope>
    <source>
        <strain evidence="6">Y61</strain>
    </source>
</reference>
<organism evidence="6">
    <name type="scientific">Sporolactobacillus sp. Y61</name>
    <dbReference type="NCBI Taxonomy" id="3160863"/>
    <lineage>
        <taxon>Bacteria</taxon>
        <taxon>Bacillati</taxon>
        <taxon>Bacillota</taxon>
        <taxon>Bacilli</taxon>
        <taxon>Bacillales</taxon>
        <taxon>Sporolactobacillaceae</taxon>
        <taxon>Sporolactobacillus</taxon>
    </lineage>
</organism>
<dbReference type="Pfam" id="PF03486">
    <property type="entry name" value="HI0933_like"/>
    <property type="match status" value="1"/>
</dbReference>